<dbReference type="PANTHER" id="PTHR30632">
    <property type="entry name" value="MOLYBDATE-BINDING PERIPLASMIC PROTEIN"/>
    <property type="match status" value="1"/>
</dbReference>
<dbReference type="EMBL" id="SHAG01000073">
    <property type="protein sequence ID" value="RZO74601.1"/>
    <property type="molecule type" value="Genomic_DNA"/>
</dbReference>
<dbReference type="InterPro" id="IPR044084">
    <property type="entry name" value="AvModA-like_subst-bd"/>
</dbReference>
<dbReference type="Gene3D" id="3.40.190.10">
    <property type="entry name" value="Periplasmic binding protein-like II"/>
    <property type="match status" value="2"/>
</dbReference>
<evidence type="ECO:0000256" key="5">
    <source>
        <dbReference type="SAM" id="SignalP"/>
    </source>
</evidence>
<name>A0A520RWR5_9GAMM</name>
<feature type="chain" id="PRO_5022095535" evidence="5">
    <location>
        <begin position="30"/>
        <end position="249"/>
    </location>
</feature>
<sequence>MRYSGLYKDLKVLFPGLCLTLFTAQSVCADDVRVAVASNFSIVSVPLAETFTQTTGYKVTMSYASTGKLYAQIVNGAPFDVLLAADLVRPLKLETESVSVPGTRFTYAVGQLVLWSPKESIDVDMVLKKMQFRHLAIANEKLAPYGRAAMEYLTYLGLWPNIQERLVRGENIGQTFHFVASESAQVGLVAGPQAKNAKGSSYLVPQSHYSAINQQAVLLQDNPASRRFLTFLQSSEGKNIIKAHGFMTP</sequence>
<evidence type="ECO:0000256" key="1">
    <source>
        <dbReference type="ARBA" id="ARBA00009175"/>
    </source>
</evidence>
<dbReference type="PIRSF" id="PIRSF004846">
    <property type="entry name" value="ModA"/>
    <property type="match status" value="1"/>
</dbReference>
<feature type="binding site" evidence="4">
    <location>
        <position position="66"/>
    </location>
    <ligand>
        <name>molybdate</name>
        <dbReference type="ChEBI" id="CHEBI:36264"/>
    </ligand>
</feature>
<evidence type="ECO:0000313" key="7">
    <source>
        <dbReference type="Proteomes" id="UP000316199"/>
    </source>
</evidence>
<proteinExistence type="inferred from homology"/>
<evidence type="ECO:0000256" key="2">
    <source>
        <dbReference type="ARBA" id="ARBA00022723"/>
    </source>
</evidence>
<gene>
    <name evidence="6" type="primary">modA</name>
    <name evidence="6" type="ORF">EVA68_08815</name>
</gene>
<dbReference type="InterPro" id="IPR050682">
    <property type="entry name" value="ModA/WtpA"/>
</dbReference>
<keyword evidence="3 5" id="KW-0732">Signal</keyword>
<dbReference type="AlphaFoldDB" id="A0A520RWR5"/>
<protein>
    <submittedName>
        <fullName evidence="6">Molybdate ABC transporter substrate-binding protein</fullName>
    </submittedName>
</protein>
<feature type="binding site" evidence="4">
    <location>
        <position position="172"/>
    </location>
    <ligand>
        <name>molybdate</name>
        <dbReference type="ChEBI" id="CHEBI:36264"/>
    </ligand>
</feature>
<reference evidence="6 7" key="1">
    <citation type="submission" date="2019-02" db="EMBL/GenBank/DDBJ databases">
        <title>Prokaryotic population dynamics and viral predation in marine succession experiment using metagenomics: the confinement effect.</title>
        <authorList>
            <person name="Haro-Moreno J.M."/>
            <person name="Rodriguez-Valera F."/>
            <person name="Lopez-Perez M."/>
        </authorList>
    </citation>
    <scope>NUCLEOTIDE SEQUENCE [LARGE SCALE GENOMIC DNA]</scope>
    <source>
        <strain evidence="6">MED-G157</strain>
    </source>
</reference>
<feature type="signal peptide" evidence="5">
    <location>
        <begin position="1"/>
        <end position="29"/>
    </location>
</feature>
<dbReference type="GO" id="GO:0015689">
    <property type="term" value="P:molybdate ion transport"/>
    <property type="evidence" value="ECO:0007669"/>
    <property type="project" value="InterPro"/>
</dbReference>
<dbReference type="GO" id="GO:0046872">
    <property type="term" value="F:metal ion binding"/>
    <property type="evidence" value="ECO:0007669"/>
    <property type="project" value="UniProtKB-KW"/>
</dbReference>
<dbReference type="SUPFAM" id="SSF53850">
    <property type="entry name" value="Periplasmic binding protein-like II"/>
    <property type="match status" value="1"/>
</dbReference>
<evidence type="ECO:0000256" key="4">
    <source>
        <dbReference type="PIRSR" id="PIRSR004846-1"/>
    </source>
</evidence>
<keyword evidence="2 4" id="KW-0479">Metal-binding</keyword>
<dbReference type="Proteomes" id="UP000316199">
    <property type="component" value="Unassembled WGS sequence"/>
</dbReference>
<comment type="similarity">
    <text evidence="1">Belongs to the bacterial solute-binding protein ModA family.</text>
</comment>
<evidence type="ECO:0000313" key="6">
    <source>
        <dbReference type="EMBL" id="RZO74601.1"/>
    </source>
</evidence>
<dbReference type="InterPro" id="IPR005950">
    <property type="entry name" value="ModA"/>
</dbReference>
<accession>A0A520RWR5</accession>
<comment type="caution">
    <text evidence="6">The sequence shown here is derived from an EMBL/GenBank/DDBJ whole genome shotgun (WGS) entry which is preliminary data.</text>
</comment>
<dbReference type="PANTHER" id="PTHR30632:SF14">
    <property type="entry name" value="TUNGSTATE_MOLYBDATE_CHROMATE-BINDING PROTEIN MODA"/>
    <property type="match status" value="1"/>
</dbReference>
<dbReference type="GO" id="GO:0030973">
    <property type="term" value="F:molybdate ion binding"/>
    <property type="evidence" value="ECO:0007669"/>
    <property type="project" value="InterPro"/>
</dbReference>
<keyword evidence="4" id="KW-0500">Molybdenum</keyword>
<dbReference type="NCBIfam" id="TIGR01256">
    <property type="entry name" value="modA"/>
    <property type="match status" value="1"/>
</dbReference>
<dbReference type="CDD" id="cd13539">
    <property type="entry name" value="PBP2_AvModA"/>
    <property type="match status" value="1"/>
</dbReference>
<evidence type="ECO:0000256" key="3">
    <source>
        <dbReference type="ARBA" id="ARBA00022729"/>
    </source>
</evidence>
<dbReference type="Pfam" id="PF13531">
    <property type="entry name" value="SBP_bac_11"/>
    <property type="match status" value="1"/>
</dbReference>
<organism evidence="6 7">
    <name type="scientific">OM182 bacterium</name>
    <dbReference type="NCBI Taxonomy" id="2510334"/>
    <lineage>
        <taxon>Bacteria</taxon>
        <taxon>Pseudomonadati</taxon>
        <taxon>Pseudomonadota</taxon>
        <taxon>Gammaproteobacteria</taxon>
        <taxon>OMG group</taxon>
        <taxon>OM182 clade</taxon>
    </lineage>
</organism>